<name>A0A9X3N893_9ACTN</name>
<dbReference type="FunFam" id="3.30.70.270:FF:000001">
    <property type="entry name" value="Diguanylate cyclase domain protein"/>
    <property type="match status" value="1"/>
</dbReference>
<dbReference type="GO" id="GO:0043709">
    <property type="term" value="P:cell adhesion involved in single-species biofilm formation"/>
    <property type="evidence" value="ECO:0007669"/>
    <property type="project" value="TreeGrafter"/>
</dbReference>
<dbReference type="EC" id="2.7.7.65" evidence="4"/>
<dbReference type="InterPro" id="IPR029787">
    <property type="entry name" value="Nucleotide_cyclase"/>
</dbReference>
<dbReference type="GO" id="GO:0052621">
    <property type="term" value="F:diguanylate cyclase activity"/>
    <property type="evidence" value="ECO:0007669"/>
    <property type="project" value="UniProtKB-EC"/>
</dbReference>
<feature type="domain" description="HD" evidence="2">
    <location>
        <begin position="282"/>
        <end position="403"/>
    </location>
</feature>
<dbReference type="Pfam" id="PF13487">
    <property type="entry name" value="HD_5"/>
    <property type="match status" value="1"/>
</dbReference>
<keyword evidence="5" id="KW-1185">Reference proteome</keyword>
<evidence type="ECO:0000259" key="3">
    <source>
        <dbReference type="PROSITE" id="PS51832"/>
    </source>
</evidence>
<dbReference type="InterPro" id="IPR043128">
    <property type="entry name" value="Rev_trsase/Diguanyl_cyclase"/>
</dbReference>
<protein>
    <submittedName>
        <fullName evidence="4">Diguanylate cyclase</fullName>
        <ecNumber evidence="4">2.7.7.65</ecNumber>
    </submittedName>
</protein>
<sequence>MTRSDLTHTAAAAALELLPDGVLVVCDGEVVLANRALHRLTGEDLTGRPAPDWLPPGGTGEVQVHGRSRFVTVSPCDIGAAHGSVITVRDASAPSVLAHRASHDGLTGLLNQRAFRERLATEAARCALERRPLSLVVIDLDHFKAINDVHGHPTGDRVLAEAAGRIAGAARAVDAVGRIGGEEFAWLLPDDSAERALIAAQRLRAAIDATPFAGGLRVTASMGICDLSTARSPENLLRRADEALYWSKAFGRDAALVWSARTAGRIARGRVGGLDALAEVAEPQHGARVADLAVALAEALGWDPSRQARLHQAARLHDVGKAALPDKLLSRPGPLSGPELEHVRQHAAIGAGLAAGVLDPEQASWVRHHHERWDGAGYPAALSAQAIPEGAQLLALADAWDTMTHGRPYRAALTPENALAEIDHVAGTHLRPDAATLTRTALAWLAGT</sequence>
<dbReference type="InterPro" id="IPR003607">
    <property type="entry name" value="HD/PDEase_dom"/>
</dbReference>
<dbReference type="CDD" id="cd01949">
    <property type="entry name" value="GGDEF"/>
    <property type="match status" value="1"/>
</dbReference>
<dbReference type="SUPFAM" id="SSF109604">
    <property type="entry name" value="HD-domain/PDEase-like"/>
    <property type="match status" value="1"/>
</dbReference>
<keyword evidence="4" id="KW-0548">Nucleotidyltransferase</keyword>
<dbReference type="SMART" id="SM00267">
    <property type="entry name" value="GGDEF"/>
    <property type="match status" value="1"/>
</dbReference>
<dbReference type="InterPro" id="IPR037522">
    <property type="entry name" value="HD_GYP_dom"/>
</dbReference>
<dbReference type="InterPro" id="IPR050469">
    <property type="entry name" value="Diguanylate_Cyclase"/>
</dbReference>
<evidence type="ECO:0000313" key="5">
    <source>
        <dbReference type="Proteomes" id="UP001149140"/>
    </source>
</evidence>
<dbReference type="GO" id="GO:1902201">
    <property type="term" value="P:negative regulation of bacterial-type flagellum-dependent cell motility"/>
    <property type="evidence" value="ECO:0007669"/>
    <property type="project" value="TreeGrafter"/>
</dbReference>
<dbReference type="Gene3D" id="3.30.70.270">
    <property type="match status" value="1"/>
</dbReference>
<dbReference type="Pfam" id="PF00990">
    <property type="entry name" value="GGDEF"/>
    <property type="match status" value="1"/>
</dbReference>
<dbReference type="EMBL" id="JAPDOD010000072">
    <property type="protein sequence ID" value="MDA0166673.1"/>
    <property type="molecule type" value="Genomic_DNA"/>
</dbReference>
<keyword evidence="4" id="KW-0808">Transferase</keyword>
<comment type="caution">
    <text evidence="4">The sequence shown here is derived from an EMBL/GenBank/DDBJ whole genome shotgun (WGS) entry which is preliminary data.</text>
</comment>
<dbReference type="PROSITE" id="PS50887">
    <property type="entry name" value="GGDEF"/>
    <property type="match status" value="1"/>
</dbReference>
<dbReference type="InterPro" id="IPR000014">
    <property type="entry name" value="PAS"/>
</dbReference>
<accession>A0A9X3N893</accession>
<dbReference type="PROSITE" id="PS51832">
    <property type="entry name" value="HD_GYP"/>
    <property type="match status" value="1"/>
</dbReference>
<dbReference type="CDD" id="cd00130">
    <property type="entry name" value="PAS"/>
    <property type="match status" value="1"/>
</dbReference>
<evidence type="ECO:0000259" key="1">
    <source>
        <dbReference type="PROSITE" id="PS50887"/>
    </source>
</evidence>
<dbReference type="SUPFAM" id="SSF55073">
    <property type="entry name" value="Nucleotide cyclase"/>
    <property type="match status" value="1"/>
</dbReference>
<dbReference type="SMART" id="SM00471">
    <property type="entry name" value="HDc"/>
    <property type="match status" value="1"/>
</dbReference>
<dbReference type="GO" id="GO:0005886">
    <property type="term" value="C:plasma membrane"/>
    <property type="evidence" value="ECO:0007669"/>
    <property type="project" value="TreeGrafter"/>
</dbReference>
<dbReference type="PANTHER" id="PTHR45138">
    <property type="entry name" value="REGULATORY COMPONENTS OF SENSORY TRANSDUCTION SYSTEM"/>
    <property type="match status" value="1"/>
</dbReference>
<dbReference type="InterPro" id="IPR006674">
    <property type="entry name" value="HD_domain"/>
</dbReference>
<proteinExistence type="predicted"/>
<dbReference type="Gene3D" id="1.10.3210.10">
    <property type="entry name" value="Hypothetical protein af1432"/>
    <property type="match status" value="1"/>
</dbReference>
<organism evidence="4 5">
    <name type="scientific">Solirubrobacter ginsenosidimutans</name>
    <dbReference type="NCBI Taxonomy" id="490573"/>
    <lineage>
        <taxon>Bacteria</taxon>
        <taxon>Bacillati</taxon>
        <taxon>Actinomycetota</taxon>
        <taxon>Thermoleophilia</taxon>
        <taxon>Solirubrobacterales</taxon>
        <taxon>Solirubrobacteraceae</taxon>
        <taxon>Solirubrobacter</taxon>
    </lineage>
</organism>
<dbReference type="PROSITE" id="PS51831">
    <property type="entry name" value="HD"/>
    <property type="match status" value="1"/>
</dbReference>
<dbReference type="InterPro" id="IPR000160">
    <property type="entry name" value="GGDEF_dom"/>
</dbReference>
<feature type="domain" description="GGDEF" evidence="1">
    <location>
        <begin position="131"/>
        <end position="260"/>
    </location>
</feature>
<reference evidence="4" key="1">
    <citation type="submission" date="2022-10" db="EMBL/GenBank/DDBJ databases">
        <title>The WGS of Solirubrobacter ginsenosidimutans DSM 21036.</title>
        <authorList>
            <person name="Jiang Z."/>
        </authorList>
    </citation>
    <scope>NUCLEOTIDE SEQUENCE</scope>
    <source>
        <strain evidence="4">DSM 21036</strain>
    </source>
</reference>
<evidence type="ECO:0000313" key="4">
    <source>
        <dbReference type="EMBL" id="MDA0166673.1"/>
    </source>
</evidence>
<gene>
    <name evidence="4" type="ORF">OM076_40805</name>
</gene>
<dbReference type="CDD" id="cd00077">
    <property type="entry name" value="HDc"/>
    <property type="match status" value="1"/>
</dbReference>
<dbReference type="RefSeq" id="WP_270045931.1">
    <property type="nucleotide sequence ID" value="NZ_JAPDOD010000072.1"/>
</dbReference>
<dbReference type="Proteomes" id="UP001149140">
    <property type="component" value="Unassembled WGS sequence"/>
</dbReference>
<evidence type="ECO:0000259" key="2">
    <source>
        <dbReference type="PROSITE" id="PS51831"/>
    </source>
</evidence>
<dbReference type="Pfam" id="PF13188">
    <property type="entry name" value="PAS_8"/>
    <property type="match status" value="1"/>
</dbReference>
<dbReference type="AlphaFoldDB" id="A0A9X3N893"/>
<dbReference type="NCBIfam" id="TIGR00254">
    <property type="entry name" value="GGDEF"/>
    <property type="match status" value="1"/>
</dbReference>
<dbReference type="PANTHER" id="PTHR45138:SF9">
    <property type="entry name" value="DIGUANYLATE CYCLASE DGCM-RELATED"/>
    <property type="match status" value="1"/>
</dbReference>
<feature type="domain" description="HD-GYP" evidence="3">
    <location>
        <begin position="260"/>
        <end position="448"/>
    </location>
</feature>